<proteinExistence type="inferred from homology"/>
<organism evidence="6 7">
    <name type="scientific">Roseovarius nanhaiticus</name>
    <dbReference type="NCBI Taxonomy" id="573024"/>
    <lineage>
        <taxon>Bacteria</taxon>
        <taxon>Pseudomonadati</taxon>
        <taxon>Pseudomonadota</taxon>
        <taxon>Alphaproteobacteria</taxon>
        <taxon>Rhodobacterales</taxon>
        <taxon>Roseobacteraceae</taxon>
        <taxon>Roseovarius</taxon>
    </lineage>
</organism>
<evidence type="ECO:0000313" key="7">
    <source>
        <dbReference type="Proteomes" id="UP000186019"/>
    </source>
</evidence>
<reference evidence="6 7" key="1">
    <citation type="submission" date="2017-01" db="EMBL/GenBank/DDBJ databases">
        <authorList>
            <person name="Mah S.A."/>
            <person name="Swanson W.J."/>
            <person name="Moy G.W."/>
            <person name="Vacquier V.D."/>
        </authorList>
    </citation>
    <scope>NUCLEOTIDE SEQUENCE [LARGE SCALE GENOMIC DNA]</scope>
    <source>
        <strain evidence="6 7">DSM 29590</strain>
    </source>
</reference>
<dbReference type="GO" id="GO:0006351">
    <property type="term" value="P:DNA-templated transcription"/>
    <property type="evidence" value="ECO:0007669"/>
    <property type="project" value="TreeGrafter"/>
</dbReference>
<evidence type="ECO:0000313" key="6">
    <source>
        <dbReference type="EMBL" id="SIS03503.1"/>
    </source>
</evidence>
<dbReference type="InterPro" id="IPR000847">
    <property type="entry name" value="LysR_HTH_N"/>
</dbReference>
<feature type="domain" description="HTH lysR-type" evidence="5">
    <location>
        <begin position="6"/>
        <end position="63"/>
    </location>
</feature>
<keyword evidence="2" id="KW-0805">Transcription regulation</keyword>
<dbReference type="InterPro" id="IPR005119">
    <property type="entry name" value="LysR_subst-bd"/>
</dbReference>
<evidence type="ECO:0000259" key="5">
    <source>
        <dbReference type="PROSITE" id="PS50931"/>
    </source>
</evidence>
<keyword evidence="7" id="KW-1185">Reference proteome</keyword>
<name>A0A1N7FT30_9RHOB</name>
<dbReference type="Gene3D" id="1.10.10.10">
    <property type="entry name" value="Winged helix-like DNA-binding domain superfamily/Winged helix DNA-binding domain"/>
    <property type="match status" value="1"/>
</dbReference>
<accession>A0A1N7FT30</accession>
<evidence type="ECO:0000256" key="2">
    <source>
        <dbReference type="ARBA" id="ARBA00023015"/>
    </source>
</evidence>
<dbReference type="STRING" id="573024.SAMN05216208_0787"/>
<dbReference type="Gene3D" id="3.40.190.10">
    <property type="entry name" value="Periplasmic binding protein-like II"/>
    <property type="match status" value="2"/>
</dbReference>
<dbReference type="SUPFAM" id="SSF46785">
    <property type="entry name" value="Winged helix' DNA-binding domain"/>
    <property type="match status" value="1"/>
</dbReference>
<dbReference type="GO" id="GO:0003700">
    <property type="term" value="F:DNA-binding transcription factor activity"/>
    <property type="evidence" value="ECO:0007669"/>
    <property type="project" value="InterPro"/>
</dbReference>
<dbReference type="Pfam" id="PF00126">
    <property type="entry name" value="HTH_1"/>
    <property type="match status" value="1"/>
</dbReference>
<dbReference type="PANTHER" id="PTHR30537:SF79">
    <property type="entry name" value="TRANSCRIPTIONAL REGULATOR-RELATED"/>
    <property type="match status" value="1"/>
</dbReference>
<dbReference type="SUPFAM" id="SSF53850">
    <property type="entry name" value="Periplasmic binding protein-like II"/>
    <property type="match status" value="1"/>
</dbReference>
<evidence type="ECO:0000256" key="3">
    <source>
        <dbReference type="ARBA" id="ARBA00023125"/>
    </source>
</evidence>
<evidence type="ECO:0000256" key="4">
    <source>
        <dbReference type="ARBA" id="ARBA00023163"/>
    </source>
</evidence>
<dbReference type="Proteomes" id="UP000186019">
    <property type="component" value="Unassembled WGS sequence"/>
</dbReference>
<keyword evidence="3" id="KW-0238">DNA-binding</keyword>
<dbReference type="AlphaFoldDB" id="A0A1N7FT30"/>
<dbReference type="PROSITE" id="PS50931">
    <property type="entry name" value="HTH_LYSR"/>
    <property type="match status" value="1"/>
</dbReference>
<comment type="similarity">
    <text evidence="1">Belongs to the LysR transcriptional regulatory family.</text>
</comment>
<sequence length="301" mass="32996">MQSPLPSLRALQAFESFGRLGSVTAAARELGVTAGAISQQIKLLEAQLKMPLIMKDGRRASLAPGAHAYHELLTSGFDKLRQAQGLLTERMEDREVKISGLPTLLLKWLNPRLNRFGAPQGSVSFRLEATHVEPEPQFLNRMFRLTYGAASEAHPHRRALFHDVCFPVCSPDFLARHPEAARPECMGTLPWIDIDWGPAYASIPRLGDWLSAQGVPVPRDKPLSVHSLSSSALEAAAGGHGIALAQHSFVSVDLRLGRLVQLSSAVIPMPEPYHICWAPGLLENEVARAFLNWILSEARGD</sequence>
<gene>
    <name evidence="6" type="ORF">SAMN05421666_1349</name>
</gene>
<dbReference type="InterPro" id="IPR058163">
    <property type="entry name" value="LysR-type_TF_proteobact-type"/>
</dbReference>
<dbReference type="InterPro" id="IPR036388">
    <property type="entry name" value="WH-like_DNA-bd_sf"/>
</dbReference>
<dbReference type="OrthoDB" id="9804958at2"/>
<dbReference type="GO" id="GO:0043565">
    <property type="term" value="F:sequence-specific DNA binding"/>
    <property type="evidence" value="ECO:0007669"/>
    <property type="project" value="TreeGrafter"/>
</dbReference>
<dbReference type="Pfam" id="PF03466">
    <property type="entry name" value="LysR_substrate"/>
    <property type="match status" value="1"/>
</dbReference>
<dbReference type="PANTHER" id="PTHR30537">
    <property type="entry name" value="HTH-TYPE TRANSCRIPTIONAL REGULATOR"/>
    <property type="match status" value="1"/>
</dbReference>
<protein>
    <submittedName>
        <fullName evidence="6">LysR family transcriptional regulator, glycine cleavage system transcriptional activator</fullName>
    </submittedName>
</protein>
<evidence type="ECO:0000256" key="1">
    <source>
        <dbReference type="ARBA" id="ARBA00009437"/>
    </source>
</evidence>
<dbReference type="InterPro" id="IPR036390">
    <property type="entry name" value="WH_DNA-bd_sf"/>
</dbReference>
<keyword evidence="4" id="KW-0804">Transcription</keyword>
<dbReference type="RefSeq" id="WP_076532073.1">
    <property type="nucleotide sequence ID" value="NZ_FOAC01000001.1"/>
</dbReference>
<dbReference type="EMBL" id="FTNV01000001">
    <property type="protein sequence ID" value="SIS03503.1"/>
    <property type="molecule type" value="Genomic_DNA"/>
</dbReference>